<keyword evidence="3 7" id="KW-0808">Transferase</keyword>
<evidence type="ECO:0000256" key="5">
    <source>
        <dbReference type="ARBA" id="ARBA00023163"/>
    </source>
</evidence>
<evidence type="ECO:0000259" key="15">
    <source>
        <dbReference type="Pfam" id="PF04565"/>
    </source>
</evidence>
<evidence type="ECO:0000256" key="1">
    <source>
        <dbReference type="ARBA" id="ARBA00004026"/>
    </source>
</evidence>
<evidence type="ECO:0000256" key="6">
    <source>
        <dbReference type="ARBA" id="ARBA00048552"/>
    </source>
</evidence>
<evidence type="ECO:0000259" key="13">
    <source>
        <dbReference type="Pfam" id="PF04561"/>
    </source>
</evidence>
<evidence type="ECO:0000259" key="14">
    <source>
        <dbReference type="Pfam" id="PF04563"/>
    </source>
</evidence>
<feature type="region of interest" description="Disordered" evidence="10">
    <location>
        <begin position="1170"/>
        <end position="1212"/>
    </location>
</feature>
<feature type="compositionally biased region" description="Basic and acidic residues" evidence="10">
    <location>
        <begin position="1171"/>
        <end position="1198"/>
    </location>
</feature>
<dbReference type="Gene3D" id="3.90.1100.10">
    <property type="match status" value="1"/>
</dbReference>
<dbReference type="FunFam" id="3.90.1800.10:FF:000001">
    <property type="entry name" value="DNA-directed RNA polymerase subunit beta"/>
    <property type="match status" value="1"/>
</dbReference>
<dbReference type="InterPro" id="IPR007644">
    <property type="entry name" value="RNA_pol_bsu_protrusion"/>
</dbReference>
<sequence length="1212" mass="136041">MKNLAGHLVNYGKHRTRRSYARIKEVLDLPNLIEVQTSSYQWFLDEGLRDMFNDIMPIEDFQGKLSLEFVDYQLLKPKYTVEEAREHDANYSAPLHVTLRLINHETGEIKNQEVYFGDFPLMTEQGTFIINGAERVIVSQLVRSPGVYYNAETDKSGRTIYGATLIPNRGAWLEFETDAKGISYVRIDRTRKIPMTELIRALGFGSDDEIIDILGQNDELAETLDKDLHKNPEDSRVEEALKDIYERLRPGEPKTAASARSLLMARFFDIKRYDTAPVGRYKLNKKLDLKNRLLGTTLAETLADPDSGEVIVEKDTVIDKEVMNQLAPYLERDDFKTYTFTPSDEAVVTDPVTIQIIKVYSKNDPDQVLNVISNGNIDLDNHTIQPADILAAINYFFNLQEGLGSTDDIDHLGNRRIRQVGELLQNQFRIGLARMERVVRERMSIQDIDKITPQQLINIRPVVASIKEFFGSSQLSQFMDQTNPLGELEHKRRLSALGPGGLTRDRAGYEVRDVHYTHYGRMCPIETPEGPNIGLINNLSTYAKVNKYGFIETPYRRVSWKTHKVTDKIDYLMADEEDNYVIAQANSPLNDDGSFVDDTVLARSKEDNIETSIENVDYMDVSPKQVVAVATACIPFLENDDSNRALMGANMQRQAVPLIKPHAPLVGTGIEYNAAHDSGVALIAKAAGTVEYVDARQIRVRRKDDTLDTYKLMKFRRSNGGKNYNQQPIVKVGDHVDVDEIIADGPAMENGELALGQNPLIAFMTWDGYNFEDAIAINERLVKDDVYTSIHIEEYESEARDTKLGPEEMTREIPNVGEDALKDLDEDGIIRIGAEVHDGDILVGKVTPKGMTTDLSAEERLLHAIFGERAREVRDTSLRVPHGGGGIIQDVKIFTRENGDELAPGVNKMVRVYIAQKRKLQVGDKMAGRHGNKGTVSIVIPEEDMPYMPDGTPIDIMLSPMGVPSRMNIGQVLELHLGMAAKKLGIHIASPVFDGARDEDIWNAVAEAGMPEDAKYVLYDGRTGEPFDNRIAVGVMHYLKLAHMAEDKIHARSIGPYSLVTQQPLGGKAQFGGQRFGEMEVWALEAYGAAYTLQEILTCKSDDVVGRVKTYEAIVKGETIPKPGVPESFRVLVKELQALGLDMQVLDADKKEIELREIDDDDDENVIDVNQIKREQNQNEEVKIDNIKSESDVQKETDEATDDSDNDDGETE</sequence>
<dbReference type="InterPro" id="IPR019462">
    <property type="entry name" value="DNA-dir_RNA_pol_bsu_external_1"/>
</dbReference>
<dbReference type="InterPro" id="IPR037034">
    <property type="entry name" value="RNA_pol_Rpb2_2_sf"/>
</dbReference>
<comment type="subunit">
    <text evidence="7 9">The RNAP catalytic core consists of 2 alpha, 1 beta, 1 beta' and 1 omega subunit. When a sigma factor is associated with the core the holoenzyme is formed, which can initiate transcription.</text>
</comment>
<dbReference type="Gene3D" id="3.90.1110.10">
    <property type="entry name" value="RNA polymerase Rpb2, domain 2"/>
    <property type="match status" value="1"/>
</dbReference>
<feature type="domain" description="RNA polymerase Rpb2" evidence="13">
    <location>
        <begin position="377"/>
        <end position="418"/>
    </location>
</feature>
<dbReference type="InterPro" id="IPR007641">
    <property type="entry name" value="RNA_pol_Rpb2_7"/>
</dbReference>
<protein>
    <recommendedName>
        <fullName evidence="7 9">DNA-directed RNA polymerase subunit beta</fullName>
        <shortName evidence="7">RNAP subunit beta</shortName>
        <ecNumber evidence="7 9">2.7.7.6</ecNumber>
    </recommendedName>
    <alternativeName>
        <fullName evidence="7">RNA polymerase subunit beta</fullName>
    </alternativeName>
    <alternativeName>
        <fullName evidence="7">Transcriptase subunit beta</fullName>
    </alternativeName>
</protein>
<dbReference type="NCBIfam" id="TIGR02013">
    <property type="entry name" value="rpoB"/>
    <property type="match status" value="1"/>
</dbReference>
<dbReference type="Gene3D" id="3.90.1800.10">
    <property type="entry name" value="RNA polymerase alpha subunit dimerisation domain"/>
    <property type="match status" value="1"/>
</dbReference>
<dbReference type="InterPro" id="IPR015712">
    <property type="entry name" value="DNA-dir_RNA_pol_su2"/>
</dbReference>
<dbReference type="Pfam" id="PF04561">
    <property type="entry name" value="RNA_pol_Rpb2_2"/>
    <property type="match status" value="2"/>
</dbReference>
<dbReference type="GO" id="GO:0003899">
    <property type="term" value="F:DNA-directed RNA polymerase activity"/>
    <property type="evidence" value="ECO:0007669"/>
    <property type="project" value="UniProtKB-UniRule"/>
</dbReference>
<feature type="domain" description="RNA polymerase Rpb2" evidence="12">
    <location>
        <begin position="1072"/>
        <end position="1146"/>
    </location>
</feature>
<dbReference type="InterPro" id="IPR010243">
    <property type="entry name" value="RNA_pol_bsu_bac"/>
</dbReference>
<dbReference type="NCBIfam" id="NF001616">
    <property type="entry name" value="PRK00405.1"/>
    <property type="match status" value="1"/>
</dbReference>
<feature type="domain" description="DNA-directed RNA polymerase beta subunit external 1" evidence="16">
    <location>
        <begin position="555"/>
        <end position="622"/>
    </location>
</feature>
<evidence type="ECO:0000256" key="9">
    <source>
        <dbReference type="RuleBase" id="RU363031"/>
    </source>
</evidence>
<dbReference type="PANTHER" id="PTHR20856">
    <property type="entry name" value="DNA-DIRECTED RNA POLYMERASE I SUBUNIT 2"/>
    <property type="match status" value="1"/>
</dbReference>
<keyword evidence="4 7" id="KW-0548">Nucleotidyltransferase</keyword>
<evidence type="ECO:0000313" key="18">
    <source>
        <dbReference type="Proteomes" id="UP000823614"/>
    </source>
</evidence>
<dbReference type="Gene3D" id="2.30.150.10">
    <property type="entry name" value="DNA-directed RNA polymerase, beta subunit, external 1 domain"/>
    <property type="match status" value="1"/>
</dbReference>
<evidence type="ECO:0000256" key="3">
    <source>
        <dbReference type="ARBA" id="ARBA00022679"/>
    </source>
</evidence>
<dbReference type="SUPFAM" id="SSF64484">
    <property type="entry name" value="beta and beta-prime subunits of DNA dependent RNA-polymerase"/>
    <property type="match status" value="1"/>
</dbReference>
<evidence type="ECO:0000313" key="17">
    <source>
        <dbReference type="EMBL" id="MBO8442041.1"/>
    </source>
</evidence>
<dbReference type="Pfam" id="PF04563">
    <property type="entry name" value="RNA_pol_Rpb2_1"/>
    <property type="match status" value="1"/>
</dbReference>
<dbReference type="GO" id="GO:0032549">
    <property type="term" value="F:ribonucleoside binding"/>
    <property type="evidence" value="ECO:0007669"/>
    <property type="project" value="InterPro"/>
</dbReference>
<evidence type="ECO:0000259" key="16">
    <source>
        <dbReference type="Pfam" id="PF10385"/>
    </source>
</evidence>
<feature type="domain" description="RNA polymerase Rpb2" evidence="13">
    <location>
        <begin position="143"/>
        <end position="291"/>
    </location>
</feature>
<dbReference type="EC" id="2.7.7.6" evidence="7 9"/>
<feature type="compositionally biased region" description="Acidic residues" evidence="10">
    <location>
        <begin position="1199"/>
        <end position="1212"/>
    </location>
</feature>
<accession>A0A9D9E6E9</accession>
<evidence type="ECO:0000256" key="7">
    <source>
        <dbReference type="HAMAP-Rule" id="MF_01321"/>
    </source>
</evidence>
<evidence type="ECO:0000259" key="12">
    <source>
        <dbReference type="Pfam" id="PF04560"/>
    </source>
</evidence>
<dbReference type="AlphaFoldDB" id="A0A9D9E6E9"/>
<comment type="function">
    <text evidence="1 7 9">DNA-dependent RNA polymerase catalyzes the transcription of DNA into RNA using the four ribonucleoside triphosphates as substrates.</text>
</comment>
<dbReference type="InterPro" id="IPR042107">
    <property type="entry name" value="DNA-dir_RNA_pol_bsu_ext_1_sf"/>
</dbReference>
<dbReference type="Pfam" id="PF10385">
    <property type="entry name" value="RNA_pol_Rpb2_45"/>
    <property type="match status" value="1"/>
</dbReference>
<comment type="caution">
    <text evidence="17">The sequence shown here is derived from an EMBL/GenBank/DDBJ whole genome shotgun (WGS) entry which is preliminary data.</text>
</comment>
<proteinExistence type="inferred from homology"/>
<evidence type="ECO:0000256" key="2">
    <source>
        <dbReference type="ARBA" id="ARBA00022478"/>
    </source>
</evidence>
<reference evidence="17" key="1">
    <citation type="submission" date="2020-10" db="EMBL/GenBank/DDBJ databases">
        <authorList>
            <person name="Gilroy R."/>
        </authorList>
    </citation>
    <scope>NUCLEOTIDE SEQUENCE</scope>
    <source>
        <strain evidence="17">C6-149</strain>
    </source>
</reference>
<keyword evidence="2 7" id="KW-0240">DNA-directed RNA polymerase</keyword>
<dbReference type="Gene3D" id="2.40.50.100">
    <property type="match status" value="1"/>
</dbReference>
<dbReference type="EMBL" id="JADIMP010000103">
    <property type="protein sequence ID" value="MBO8442041.1"/>
    <property type="molecule type" value="Genomic_DNA"/>
</dbReference>
<dbReference type="GO" id="GO:0000428">
    <property type="term" value="C:DNA-directed RNA polymerase complex"/>
    <property type="evidence" value="ECO:0007669"/>
    <property type="project" value="UniProtKB-KW"/>
</dbReference>
<dbReference type="InterPro" id="IPR007645">
    <property type="entry name" value="RNA_pol_Rpb2_3"/>
</dbReference>
<dbReference type="CDD" id="cd00653">
    <property type="entry name" value="RNA_pol_B_RPB2"/>
    <property type="match status" value="1"/>
</dbReference>
<dbReference type="GO" id="GO:0003677">
    <property type="term" value="F:DNA binding"/>
    <property type="evidence" value="ECO:0007669"/>
    <property type="project" value="UniProtKB-UniRule"/>
</dbReference>
<gene>
    <name evidence="7" type="primary">rpoB</name>
    <name evidence="17" type="ORF">IAA89_06390</name>
</gene>
<comment type="similarity">
    <text evidence="7 8">Belongs to the RNA polymerase beta chain family.</text>
</comment>
<feature type="domain" description="DNA-directed RNA polymerase subunit 2 hybrid-binding" evidence="11">
    <location>
        <begin position="683"/>
        <end position="1070"/>
    </location>
</feature>
<dbReference type="Pfam" id="PF04560">
    <property type="entry name" value="RNA_pol_Rpb2_7"/>
    <property type="match status" value="1"/>
</dbReference>
<evidence type="ECO:0000256" key="10">
    <source>
        <dbReference type="SAM" id="MobiDB-lite"/>
    </source>
</evidence>
<dbReference type="Pfam" id="PF04565">
    <property type="entry name" value="RNA_pol_Rpb2_3"/>
    <property type="match status" value="1"/>
</dbReference>
<dbReference type="Pfam" id="PF00562">
    <property type="entry name" value="RNA_pol_Rpb2_6"/>
    <property type="match status" value="1"/>
</dbReference>
<reference evidence="17" key="2">
    <citation type="journal article" date="2021" name="PeerJ">
        <title>Extensive microbial diversity within the chicken gut microbiome revealed by metagenomics and culture.</title>
        <authorList>
            <person name="Gilroy R."/>
            <person name="Ravi A."/>
            <person name="Getino M."/>
            <person name="Pursley I."/>
            <person name="Horton D.L."/>
            <person name="Alikhan N.F."/>
            <person name="Baker D."/>
            <person name="Gharbi K."/>
            <person name="Hall N."/>
            <person name="Watson M."/>
            <person name="Adriaenssens E.M."/>
            <person name="Foster-Nyarko E."/>
            <person name="Jarju S."/>
            <person name="Secka A."/>
            <person name="Antonio M."/>
            <person name="Oren A."/>
            <person name="Chaudhuri R.R."/>
            <person name="La Ragione R."/>
            <person name="Hildebrand F."/>
            <person name="Pallen M.J."/>
        </authorList>
    </citation>
    <scope>NUCLEOTIDE SEQUENCE</scope>
    <source>
        <strain evidence="17">C6-149</strain>
    </source>
</reference>
<evidence type="ECO:0000259" key="11">
    <source>
        <dbReference type="Pfam" id="PF00562"/>
    </source>
</evidence>
<dbReference type="InterPro" id="IPR037033">
    <property type="entry name" value="DNA-dir_RNAP_su2_hyb_sf"/>
</dbReference>
<name>A0A9D9E6E9_9LACO</name>
<dbReference type="PROSITE" id="PS01166">
    <property type="entry name" value="RNA_POL_BETA"/>
    <property type="match status" value="1"/>
</dbReference>
<dbReference type="InterPro" id="IPR014724">
    <property type="entry name" value="RNA_pol_RPB2_OB-fold"/>
</dbReference>
<dbReference type="HAMAP" id="MF_01321">
    <property type="entry name" value="RNApol_bact_RpoB"/>
    <property type="match status" value="1"/>
</dbReference>
<comment type="catalytic activity">
    <reaction evidence="6 7 9">
        <text>RNA(n) + a ribonucleoside 5'-triphosphate = RNA(n+1) + diphosphate</text>
        <dbReference type="Rhea" id="RHEA:21248"/>
        <dbReference type="Rhea" id="RHEA-COMP:14527"/>
        <dbReference type="Rhea" id="RHEA-COMP:17342"/>
        <dbReference type="ChEBI" id="CHEBI:33019"/>
        <dbReference type="ChEBI" id="CHEBI:61557"/>
        <dbReference type="ChEBI" id="CHEBI:140395"/>
        <dbReference type="EC" id="2.7.7.6"/>
    </reaction>
</comment>
<dbReference type="Gene3D" id="2.40.50.150">
    <property type="match status" value="1"/>
</dbReference>
<evidence type="ECO:0000256" key="4">
    <source>
        <dbReference type="ARBA" id="ARBA00022695"/>
    </source>
</evidence>
<dbReference type="InterPro" id="IPR007642">
    <property type="entry name" value="RNA_pol_Rpb2_2"/>
</dbReference>
<dbReference type="InterPro" id="IPR007120">
    <property type="entry name" value="DNA-dir_RNAP_su2_dom"/>
</dbReference>
<feature type="domain" description="RNA polymerase beta subunit protrusion" evidence="14">
    <location>
        <begin position="32"/>
        <end position="462"/>
    </location>
</feature>
<evidence type="ECO:0000256" key="8">
    <source>
        <dbReference type="RuleBase" id="RU000434"/>
    </source>
</evidence>
<dbReference type="Gene3D" id="2.40.270.10">
    <property type="entry name" value="DNA-directed RNA polymerase, subunit 2, domain 6"/>
    <property type="match status" value="1"/>
</dbReference>
<keyword evidence="5 7" id="KW-0804">Transcription</keyword>
<organism evidence="17 18">
    <name type="scientific">Candidatus Gallilactobacillus intestinavium</name>
    <dbReference type="NCBI Taxonomy" id="2840838"/>
    <lineage>
        <taxon>Bacteria</taxon>
        <taxon>Bacillati</taxon>
        <taxon>Bacillota</taxon>
        <taxon>Bacilli</taxon>
        <taxon>Lactobacillales</taxon>
        <taxon>Lactobacillaceae</taxon>
        <taxon>Lactobacillaceae incertae sedis</taxon>
        <taxon>Candidatus Gallilactobacillus</taxon>
    </lineage>
</organism>
<dbReference type="Proteomes" id="UP000823614">
    <property type="component" value="Unassembled WGS sequence"/>
</dbReference>
<dbReference type="InterPro" id="IPR007121">
    <property type="entry name" value="RNA_pol_bsu_CS"/>
</dbReference>
<dbReference type="GO" id="GO:0006351">
    <property type="term" value="P:DNA-templated transcription"/>
    <property type="evidence" value="ECO:0007669"/>
    <property type="project" value="UniProtKB-UniRule"/>
</dbReference>
<feature type="domain" description="RNA polymerase Rpb2" evidence="15">
    <location>
        <begin position="477"/>
        <end position="545"/>
    </location>
</feature>